<organism evidence="2 3">
    <name type="scientific">Triparma strigata</name>
    <dbReference type="NCBI Taxonomy" id="1606541"/>
    <lineage>
        <taxon>Eukaryota</taxon>
        <taxon>Sar</taxon>
        <taxon>Stramenopiles</taxon>
        <taxon>Ochrophyta</taxon>
        <taxon>Bolidophyceae</taxon>
        <taxon>Parmales</taxon>
        <taxon>Triparmaceae</taxon>
        <taxon>Triparma</taxon>
    </lineage>
</organism>
<proteinExistence type="predicted"/>
<dbReference type="OrthoDB" id="10383062at2759"/>
<comment type="caution">
    <text evidence="2">The sequence shown here is derived from an EMBL/GenBank/DDBJ whole genome shotgun (WGS) entry which is preliminary data.</text>
</comment>
<evidence type="ECO:0000313" key="2">
    <source>
        <dbReference type="EMBL" id="GMH84764.1"/>
    </source>
</evidence>
<dbReference type="EMBL" id="BRXY01000296">
    <property type="protein sequence ID" value="GMH84764.1"/>
    <property type="molecule type" value="Genomic_DNA"/>
</dbReference>
<name>A0A9W7B5Z3_9STRA</name>
<dbReference type="AlphaFoldDB" id="A0A9W7B5Z3"/>
<keyword evidence="3" id="KW-1185">Reference proteome</keyword>
<feature type="compositionally biased region" description="Low complexity" evidence="1">
    <location>
        <begin position="38"/>
        <end position="52"/>
    </location>
</feature>
<protein>
    <submittedName>
        <fullName evidence="2">Uncharacterized protein</fullName>
    </submittedName>
</protein>
<accession>A0A9W7B5Z3</accession>
<gene>
    <name evidence="2" type="ORF">TrST_g13234</name>
</gene>
<evidence type="ECO:0000313" key="3">
    <source>
        <dbReference type="Proteomes" id="UP001165085"/>
    </source>
</evidence>
<reference evidence="3" key="1">
    <citation type="journal article" date="2023" name="Commun. Biol.">
        <title>Genome analysis of Parmales, the sister group of diatoms, reveals the evolutionary specialization of diatoms from phago-mixotrophs to photoautotrophs.</title>
        <authorList>
            <person name="Ban H."/>
            <person name="Sato S."/>
            <person name="Yoshikawa S."/>
            <person name="Yamada K."/>
            <person name="Nakamura Y."/>
            <person name="Ichinomiya M."/>
            <person name="Sato N."/>
            <person name="Blanc-Mathieu R."/>
            <person name="Endo H."/>
            <person name="Kuwata A."/>
            <person name="Ogata H."/>
        </authorList>
    </citation>
    <scope>NUCLEOTIDE SEQUENCE [LARGE SCALE GENOMIC DNA]</scope>
    <source>
        <strain evidence="3">NIES 3701</strain>
    </source>
</reference>
<dbReference type="Proteomes" id="UP001165085">
    <property type="component" value="Unassembled WGS sequence"/>
</dbReference>
<feature type="region of interest" description="Disordered" evidence="1">
    <location>
        <begin position="1"/>
        <end position="136"/>
    </location>
</feature>
<feature type="compositionally biased region" description="Polar residues" evidence="1">
    <location>
        <begin position="58"/>
        <end position="76"/>
    </location>
</feature>
<evidence type="ECO:0000256" key="1">
    <source>
        <dbReference type="SAM" id="MobiDB-lite"/>
    </source>
</evidence>
<sequence length="425" mass="45431">MYLQSPKRQRLPAGGISPINTHRDADISIKPNGVVQESSGGSSSTTLSNGASDDVNNEGASSPSSATVSQHQMRNSSRIRAKASRQASPESVTGKRDSSGSMVEAAAAAAEDQISPISPKSRSKQVQKDRSETQSAIELSYHQAGAEVRNRIKKLQLPNISTSMINPVASSFFTGLTCCREIITPGSSGSCHIHPVVGDEWDDVRSWFGRGEGGAGVMWSNLTRSFTGPKEKDRFDSMLKVESSSLGLMGVVHFDTRGGIWTVHGLVVSPQCRVGSDGGGPDNAEEIALFLLGAVVARSIFEGGTVIELDVGLGDFMTLMREKMGWRGTQGGRLGLVSDERWEFVMVLFTVYLKSIITGAPNEADRAAQVAAEKTKQLEKFASVISNPPLPPSSVKSDAFCPLTFLSRVSSDQAAEDIKAFTMTE</sequence>